<proteinExistence type="predicted"/>
<reference evidence="1" key="2">
    <citation type="journal article" date="2021" name="PeerJ">
        <title>Extensive microbial diversity within the chicken gut microbiome revealed by metagenomics and culture.</title>
        <authorList>
            <person name="Gilroy R."/>
            <person name="Ravi A."/>
            <person name="Getino M."/>
            <person name="Pursley I."/>
            <person name="Horton D.L."/>
            <person name="Alikhan N.F."/>
            <person name="Baker D."/>
            <person name="Gharbi K."/>
            <person name="Hall N."/>
            <person name="Watson M."/>
            <person name="Adriaenssens E.M."/>
            <person name="Foster-Nyarko E."/>
            <person name="Jarju S."/>
            <person name="Secka A."/>
            <person name="Antonio M."/>
            <person name="Oren A."/>
            <person name="Chaudhuri R.R."/>
            <person name="La Ragione R."/>
            <person name="Hildebrand F."/>
            <person name="Pallen M.J."/>
        </authorList>
    </citation>
    <scope>NUCLEOTIDE SEQUENCE</scope>
    <source>
        <strain evidence="1">14508</strain>
    </source>
</reference>
<reference evidence="1" key="1">
    <citation type="submission" date="2020-10" db="EMBL/GenBank/DDBJ databases">
        <authorList>
            <person name="Gilroy R."/>
        </authorList>
    </citation>
    <scope>NUCLEOTIDE SEQUENCE</scope>
    <source>
        <strain evidence="1">14508</strain>
    </source>
</reference>
<sequence>MKIIDMHCDTFSLLYQNPNEELKKNNLAIDLEKLKKGEYMAQCFAMFVPFSSHRLYQTCKEMIQLFKEQLQKNENCIQQAYTYQDLLTIAKSNKIAAILTIEEGAVIENDLNKLEEFYQLGVRMMTLTWNYPNGIGSPNLKYALTHPYDFTIINDQDGLTDFGIQVVQKMNELGMIIDVSHLSDKGVEDVLKYSTKPFVASHSNARSVCNHCRNLSDDLIQKMAAKKCVIGINYYQDFVISKKESSTSFMDYLIQHIRHIVSIGGIDVIGLGSDFDGIPTNPEWKDCSILPQLVLKLQQEGFTQEEIEKICYKNVLRIFKENLK</sequence>
<protein>
    <submittedName>
        <fullName evidence="1">Dipeptidase</fullName>
    </submittedName>
</protein>
<dbReference type="PANTHER" id="PTHR10443">
    <property type="entry name" value="MICROSOMAL DIPEPTIDASE"/>
    <property type="match status" value="1"/>
</dbReference>
<dbReference type="AlphaFoldDB" id="A0A9D1K9E4"/>
<evidence type="ECO:0000313" key="1">
    <source>
        <dbReference type="EMBL" id="HIT17127.1"/>
    </source>
</evidence>
<dbReference type="InterPro" id="IPR008257">
    <property type="entry name" value="Pept_M19"/>
</dbReference>
<dbReference type="GO" id="GO:0006508">
    <property type="term" value="P:proteolysis"/>
    <property type="evidence" value="ECO:0007669"/>
    <property type="project" value="InterPro"/>
</dbReference>
<dbReference type="GO" id="GO:0070573">
    <property type="term" value="F:metallodipeptidase activity"/>
    <property type="evidence" value="ECO:0007669"/>
    <property type="project" value="InterPro"/>
</dbReference>
<dbReference type="EMBL" id="DVKI01000060">
    <property type="protein sequence ID" value="HIT17127.1"/>
    <property type="molecule type" value="Genomic_DNA"/>
</dbReference>
<dbReference type="PROSITE" id="PS51365">
    <property type="entry name" value="RENAL_DIPEPTIDASE_2"/>
    <property type="match status" value="1"/>
</dbReference>
<organism evidence="1 2">
    <name type="scientific">Candidatus Caccosoma faecigallinarum</name>
    <dbReference type="NCBI Taxonomy" id="2840720"/>
    <lineage>
        <taxon>Bacteria</taxon>
        <taxon>Bacillati</taxon>
        <taxon>Bacillota</taxon>
        <taxon>Bacillota incertae sedis</taxon>
        <taxon>Candidatus Caccosoma</taxon>
    </lineage>
</organism>
<dbReference type="CDD" id="cd01301">
    <property type="entry name" value="rDP_like"/>
    <property type="match status" value="1"/>
</dbReference>
<dbReference type="Gene3D" id="3.20.20.140">
    <property type="entry name" value="Metal-dependent hydrolases"/>
    <property type="match status" value="1"/>
</dbReference>
<evidence type="ECO:0000313" key="2">
    <source>
        <dbReference type="Proteomes" id="UP000886893"/>
    </source>
</evidence>
<dbReference type="Proteomes" id="UP000886893">
    <property type="component" value="Unassembled WGS sequence"/>
</dbReference>
<comment type="caution">
    <text evidence="1">The sequence shown here is derived from an EMBL/GenBank/DDBJ whole genome shotgun (WGS) entry which is preliminary data.</text>
</comment>
<name>A0A9D1K9E4_9FIRM</name>
<dbReference type="PANTHER" id="PTHR10443:SF12">
    <property type="entry name" value="DIPEPTIDASE"/>
    <property type="match status" value="1"/>
</dbReference>
<dbReference type="InterPro" id="IPR032466">
    <property type="entry name" value="Metal_Hydrolase"/>
</dbReference>
<accession>A0A9D1K9E4</accession>
<dbReference type="Pfam" id="PF01244">
    <property type="entry name" value="Peptidase_M19"/>
    <property type="match status" value="1"/>
</dbReference>
<dbReference type="SUPFAM" id="SSF51556">
    <property type="entry name" value="Metallo-dependent hydrolases"/>
    <property type="match status" value="1"/>
</dbReference>
<gene>
    <name evidence="1" type="ORF">IAD04_01945</name>
</gene>